<dbReference type="EMBL" id="BMOI01000021">
    <property type="protein sequence ID" value="GGL12852.1"/>
    <property type="molecule type" value="Genomic_DNA"/>
</dbReference>
<evidence type="ECO:0000256" key="1">
    <source>
        <dbReference type="SAM" id="SignalP"/>
    </source>
</evidence>
<feature type="signal peptide" evidence="1">
    <location>
        <begin position="1"/>
        <end position="41"/>
    </location>
</feature>
<dbReference type="InterPro" id="IPR009091">
    <property type="entry name" value="RCC1/BLIP-II"/>
</dbReference>
<reference evidence="3" key="2">
    <citation type="submission" date="2020-09" db="EMBL/GenBank/DDBJ databases">
        <authorList>
            <person name="Sun Q."/>
            <person name="Ohkuma M."/>
        </authorList>
    </citation>
    <scope>NUCLEOTIDE SEQUENCE</scope>
    <source>
        <strain evidence="3">JCM 1480</strain>
    </source>
</reference>
<feature type="domain" description="Ricin B lectin" evidence="2">
    <location>
        <begin position="556"/>
        <end position="683"/>
    </location>
</feature>
<reference evidence="3" key="1">
    <citation type="journal article" date="2014" name="Int. J. Syst. Evol. Microbiol.">
        <title>Complete genome sequence of Corynebacterium casei LMG S-19264T (=DSM 44701T), isolated from a smear-ripened cheese.</title>
        <authorList>
            <consortium name="US DOE Joint Genome Institute (JGI-PGF)"/>
            <person name="Walter F."/>
            <person name="Albersmeier A."/>
            <person name="Kalinowski J."/>
            <person name="Ruckert C."/>
        </authorList>
    </citation>
    <scope>NUCLEOTIDE SEQUENCE</scope>
    <source>
        <strain evidence="3">JCM 1480</strain>
    </source>
</reference>
<evidence type="ECO:0000313" key="4">
    <source>
        <dbReference type="Proteomes" id="UP000648535"/>
    </source>
</evidence>
<dbReference type="GO" id="GO:0005737">
    <property type="term" value="C:cytoplasm"/>
    <property type="evidence" value="ECO:0007669"/>
    <property type="project" value="TreeGrafter"/>
</dbReference>
<dbReference type="GO" id="GO:0005085">
    <property type="term" value="F:guanyl-nucleotide exchange factor activity"/>
    <property type="evidence" value="ECO:0007669"/>
    <property type="project" value="TreeGrafter"/>
</dbReference>
<evidence type="ECO:0000259" key="2">
    <source>
        <dbReference type="SMART" id="SM00458"/>
    </source>
</evidence>
<dbReference type="Pfam" id="PF00415">
    <property type="entry name" value="RCC1"/>
    <property type="match status" value="1"/>
</dbReference>
<protein>
    <recommendedName>
        <fullName evidence="2">Ricin B lectin domain-containing protein</fullName>
    </recommendedName>
</protein>
<dbReference type="PANTHER" id="PTHR45982">
    <property type="entry name" value="REGULATOR OF CHROMOSOME CONDENSATION"/>
    <property type="match status" value="1"/>
</dbReference>
<accession>A0A8H9GE01</accession>
<dbReference type="InterPro" id="IPR000408">
    <property type="entry name" value="Reg_chr_condens"/>
</dbReference>
<sequence>MVRPSKRASSPAATTPRRRTLLAAAVTAAVVIAASSTPTTATGAWFTAQKTQSNNALQAAALQPVTGLSATARNDGTNIRWVDAQKQTWATANRVTSGVTYTVTRTTNDQSPTVIYSGAATSVSDAYPPVRSSTTAASSFSAGDNVAGSVQDGSVWTWGTDPTYGALGTASSSNPYPVKVTFPTATTVTSLSYTDRTAVATGKDGSVWLWGSWNPSCTQGDSQTPNTPIRISTPSGRQIVSATVADACSVIQLASDGTAWYLHGGSLTQVVIPGGRRVAQLTKSAIVLATDGTVWGWGYAHRGRLAEGTTDSTTLIPPTSPVQAILPAGTYAKQLSSFHYNTAVLLNNNTIWASGYNSYGQLGANLPKTTSDNTGAYGYLQRFQAPSSKTWSSVSVGSCNIAAIATDGSIYTAGNGAFGQLGNGTNSDTSIPVAATIPADVQFKALDLGTLQTYSPDQNGTYWGWGMNQNLQGSAAIFGTNDTNRDRQYYRSPMLAATNQVYKPSATVRFCDNGGTPNDADYCPPSGTVKYLVQYKYQSWTADMSSVAASATATQTGTAVIGGPGSSNMCLTISDNGNADGTPVVLASCNSSASAQQWSTWSDGTFRANGKCLDMKGNTPGVVVQLWNCNGLGFLWWVPRDDGSFFNPTSQLCLSDPSGAATAGTQLQIATCNGSPSQRWKLT</sequence>
<keyword evidence="1" id="KW-0732">Signal</keyword>
<dbReference type="InterPro" id="IPR035992">
    <property type="entry name" value="Ricin_B-like_lectins"/>
</dbReference>
<gene>
    <name evidence="3" type="ORF">GCM10009769_33530</name>
</gene>
<dbReference type="Pfam" id="PF00652">
    <property type="entry name" value="Ricin_B_lectin"/>
    <property type="match status" value="1"/>
</dbReference>
<dbReference type="PANTHER" id="PTHR45982:SF1">
    <property type="entry name" value="REGULATOR OF CHROMOSOME CONDENSATION"/>
    <property type="match status" value="1"/>
</dbReference>
<feature type="chain" id="PRO_5038490874" description="Ricin B lectin domain-containing protein" evidence="1">
    <location>
        <begin position="42"/>
        <end position="683"/>
    </location>
</feature>
<dbReference type="Gene3D" id="2.130.10.30">
    <property type="entry name" value="Regulator of chromosome condensation 1/beta-lactamase-inhibitor protein II"/>
    <property type="match status" value="2"/>
</dbReference>
<dbReference type="AlphaFoldDB" id="A0A8H9GE01"/>
<dbReference type="Gene3D" id="2.80.10.50">
    <property type="match status" value="1"/>
</dbReference>
<dbReference type="SUPFAM" id="SSF50370">
    <property type="entry name" value="Ricin B-like lectins"/>
    <property type="match status" value="1"/>
</dbReference>
<organism evidence="3 4">
    <name type="scientific">Curtobacterium luteum</name>
    <dbReference type="NCBI Taxonomy" id="33881"/>
    <lineage>
        <taxon>Bacteria</taxon>
        <taxon>Bacillati</taxon>
        <taxon>Actinomycetota</taxon>
        <taxon>Actinomycetes</taxon>
        <taxon>Micrococcales</taxon>
        <taxon>Microbacteriaceae</taxon>
        <taxon>Curtobacterium</taxon>
    </lineage>
</organism>
<dbReference type="SUPFAM" id="SSF50985">
    <property type="entry name" value="RCC1/BLIP-II"/>
    <property type="match status" value="1"/>
</dbReference>
<proteinExistence type="predicted"/>
<dbReference type="InterPro" id="IPR000772">
    <property type="entry name" value="Ricin_B_lectin"/>
</dbReference>
<comment type="caution">
    <text evidence="3">The sequence shown here is derived from an EMBL/GenBank/DDBJ whole genome shotgun (WGS) entry which is preliminary data.</text>
</comment>
<dbReference type="Proteomes" id="UP000648535">
    <property type="component" value="Unassembled WGS sequence"/>
</dbReference>
<evidence type="ECO:0000313" key="3">
    <source>
        <dbReference type="EMBL" id="GGL12852.1"/>
    </source>
</evidence>
<dbReference type="SMART" id="SM00458">
    <property type="entry name" value="RICIN"/>
    <property type="match status" value="1"/>
</dbReference>
<dbReference type="PROSITE" id="PS50012">
    <property type="entry name" value="RCC1_3"/>
    <property type="match status" value="2"/>
</dbReference>
<dbReference type="InterPro" id="IPR051553">
    <property type="entry name" value="Ran_GTPase-activating"/>
</dbReference>
<dbReference type="PROSITE" id="PS50231">
    <property type="entry name" value="RICIN_B_LECTIN"/>
    <property type="match status" value="1"/>
</dbReference>
<name>A0A8H9GE01_9MICO</name>